<keyword evidence="2" id="KW-0479">Metal-binding</keyword>
<evidence type="ECO:0000256" key="4">
    <source>
        <dbReference type="ARBA" id="ARBA00023163"/>
    </source>
</evidence>
<dbReference type="PANTHER" id="PTHR47338:SF29">
    <property type="entry name" value="ZN(2)-C6 FUNGAL-TYPE DOMAIN-CONTAINING PROTEIN"/>
    <property type="match status" value="1"/>
</dbReference>
<dbReference type="InterPro" id="IPR036864">
    <property type="entry name" value="Zn2-C6_fun-type_DNA-bd_sf"/>
</dbReference>
<keyword evidence="4" id="KW-0804">Transcription</keyword>
<proteinExistence type="predicted"/>
<dbReference type="PANTHER" id="PTHR47338">
    <property type="entry name" value="ZN(II)2CYS6 TRANSCRIPTION FACTOR (EUROFUNG)-RELATED"/>
    <property type="match status" value="1"/>
</dbReference>
<name>A0A9Q5HS45_SANBA</name>
<evidence type="ECO:0000313" key="8">
    <source>
        <dbReference type="Proteomes" id="UP000757232"/>
    </source>
</evidence>
<feature type="domain" description="Zn(2)-C6 fungal-type" evidence="6">
    <location>
        <begin position="19"/>
        <end position="51"/>
    </location>
</feature>
<dbReference type="SUPFAM" id="SSF57701">
    <property type="entry name" value="Zn2/Cys6 DNA-binding domain"/>
    <property type="match status" value="1"/>
</dbReference>
<comment type="caution">
    <text evidence="7">The sequence shown here is derived from an EMBL/GenBank/DDBJ whole genome shotgun (WGS) entry which is preliminary data.</text>
</comment>
<dbReference type="CDD" id="cd12148">
    <property type="entry name" value="fungal_TF_MHR"/>
    <property type="match status" value="1"/>
</dbReference>
<comment type="subcellular location">
    <subcellularLocation>
        <location evidence="1">Nucleus</location>
    </subcellularLocation>
</comment>
<keyword evidence="5" id="KW-0539">Nucleus</keyword>
<evidence type="ECO:0000259" key="6">
    <source>
        <dbReference type="PROSITE" id="PS50048"/>
    </source>
</evidence>
<dbReference type="GO" id="GO:0006351">
    <property type="term" value="P:DNA-templated transcription"/>
    <property type="evidence" value="ECO:0007669"/>
    <property type="project" value="InterPro"/>
</dbReference>
<dbReference type="InterPro" id="IPR007219">
    <property type="entry name" value="XnlR_reg_dom"/>
</dbReference>
<evidence type="ECO:0000256" key="3">
    <source>
        <dbReference type="ARBA" id="ARBA00023015"/>
    </source>
</evidence>
<dbReference type="Pfam" id="PF04082">
    <property type="entry name" value="Fungal_trans"/>
    <property type="match status" value="1"/>
</dbReference>
<keyword evidence="8" id="KW-1185">Reference proteome</keyword>
<keyword evidence="3" id="KW-0805">Transcription regulation</keyword>
<evidence type="ECO:0000313" key="7">
    <source>
        <dbReference type="EMBL" id="OCB84854.1"/>
    </source>
</evidence>
<sequence length="538" mass="59786">MNTERSSPAKAPTLKKGQACTCCRRRKTRCDGNRPICGQCSSNGRELDCEYSDGFAPTRTELLQEYLARLQSRVQTLETTHAQRSLGDNRQRPSLAIQPSASWWMMEFPPSQVARFLYALLRNFRESAKLSSSVSRFEVFMQHEHQVGWGLNRERFATAISGGPSSPSFPHPALVNAIFLWGARFARLPSFSGEQIEQTLLSRATSQAQSQQIATQSLQYGLQAVQAEILLATYLFSMGGRTLETDYHVSASVRLALGFGMNRITPRPSMDPIEEGERISVFWKVFCLDRLWAITNGKPAALRIDGSSPVIVTTPWPKSPEEYAQGNISHSSTMSQPLVQFLEEQGNATSGFSYPALAVKAALLCERSSHYASRPTSDDEIRLADSTIFCFVSTLAPLDGQASVALKARFITIHAVAYLAFIRLHEVNAPQDRGAYLRCVQAARYISMLPGHLAQDEIIELEPFCMPSLVIASKVLMQEITRIRQLASSAQAGDITPPNVLIDELDRLMHCMAEVVPIYPVIESQLESLNDMRTSMLI</sequence>
<dbReference type="PROSITE" id="PS50048">
    <property type="entry name" value="ZN2_CY6_FUNGAL_2"/>
    <property type="match status" value="1"/>
</dbReference>
<accession>A0A9Q5HS45</accession>
<evidence type="ECO:0000256" key="1">
    <source>
        <dbReference type="ARBA" id="ARBA00004123"/>
    </source>
</evidence>
<dbReference type="AlphaFoldDB" id="A0A9Q5HS45"/>
<reference evidence="7" key="1">
    <citation type="submission" date="2016-06" db="EMBL/GenBank/DDBJ databases">
        <title>Draft Genome sequence of the fungus Inonotus baumii.</title>
        <authorList>
            <person name="Zhu H."/>
            <person name="Lin W."/>
        </authorList>
    </citation>
    <scope>NUCLEOTIDE SEQUENCE</scope>
    <source>
        <strain evidence="7">821</strain>
    </source>
</reference>
<dbReference type="InterPro" id="IPR050815">
    <property type="entry name" value="TF_fung"/>
</dbReference>
<dbReference type="OrthoDB" id="2309723at2759"/>
<dbReference type="PROSITE" id="PS00463">
    <property type="entry name" value="ZN2_CY6_FUNGAL_1"/>
    <property type="match status" value="1"/>
</dbReference>
<dbReference type="Proteomes" id="UP000757232">
    <property type="component" value="Unassembled WGS sequence"/>
</dbReference>
<evidence type="ECO:0000256" key="2">
    <source>
        <dbReference type="ARBA" id="ARBA00022723"/>
    </source>
</evidence>
<organism evidence="7 8">
    <name type="scientific">Sanghuangporus baumii</name>
    <name type="common">Phellinus baumii</name>
    <dbReference type="NCBI Taxonomy" id="108892"/>
    <lineage>
        <taxon>Eukaryota</taxon>
        <taxon>Fungi</taxon>
        <taxon>Dikarya</taxon>
        <taxon>Basidiomycota</taxon>
        <taxon>Agaricomycotina</taxon>
        <taxon>Agaricomycetes</taxon>
        <taxon>Hymenochaetales</taxon>
        <taxon>Hymenochaetaceae</taxon>
        <taxon>Sanghuangporus</taxon>
    </lineage>
</organism>
<dbReference type="SMART" id="SM00066">
    <property type="entry name" value="GAL4"/>
    <property type="match status" value="1"/>
</dbReference>
<dbReference type="GO" id="GO:0008270">
    <property type="term" value="F:zinc ion binding"/>
    <property type="evidence" value="ECO:0007669"/>
    <property type="project" value="InterPro"/>
</dbReference>
<protein>
    <recommendedName>
        <fullName evidence="6">Zn(2)-C6 fungal-type domain-containing protein</fullName>
    </recommendedName>
</protein>
<dbReference type="Gene3D" id="4.10.240.10">
    <property type="entry name" value="Zn(2)-C6 fungal-type DNA-binding domain"/>
    <property type="match status" value="1"/>
</dbReference>
<dbReference type="GO" id="GO:0005634">
    <property type="term" value="C:nucleus"/>
    <property type="evidence" value="ECO:0007669"/>
    <property type="project" value="UniProtKB-SubCell"/>
</dbReference>
<dbReference type="CDD" id="cd00067">
    <property type="entry name" value="GAL4"/>
    <property type="match status" value="1"/>
</dbReference>
<evidence type="ECO:0000256" key="5">
    <source>
        <dbReference type="ARBA" id="ARBA00023242"/>
    </source>
</evidence>
<dbReference type="EMBL" id="LNZH02000213">
    <property type="protein sequence ID" value="OCB84854.1"/>
    <property type="molecule type" value="Genomic_DNA"/>
</dbReference>
<dbReference type="GO" id="GO:0003677">
    <property type="term" value="F:DNA binding"/>
    <property type="evidence" value="ECO:0007669"/>
    <property type="project" value="InterPro"/>
</dbReference>
<dbReference type="GO" id="GO:0000981">
    <property type="term" value="F:DNA-binding transcription factor activity, RNA polymerase II-specific"/>
    <property type="evidence" value="ECO:0007669"/>
    <property type="project" value="InterPro"/>
</dbReference>
<gene>
    <name evidence="7" type="ORF">A7U60_g8075</name>
</gene>
<dbReference type="Pfam" id="PF00172">
    <property type="entry name" value="Zn_clus"/>
    <property type="match status" value="1"/>
</dbReference>
<dbReference type="InterPro" id="IPR001138">
    <property type="entry name" value="Zn2Cys6_DnaBD"/>
</dbReference>